<comment type="caution">
    <text evidence="1">The sequence shown here is derived from an EMBL/GenBank/DDBJ whole genome shotgun (WGS) entry which is preliminary data.</text>
</comment>
<evidence type="ECO:0000313" key="2">
    <source>
        <dbReference type="Proteomes" id="UP000821865"/>
    </source>
</evidence>
<reference evidence="1" key="1">
    <citation type="submission" date="2020-05" db="EMBL/GenBank/DDBJ databases">
        <title>Large-scale comparative analyses of tick genomes elucidate their genetic diversity and vector capacities.</title>
        <authorList>
            <person name="Jia N."/>
            <person name="Wang J."/>
            <person name="Shi W."/>
            <person name="Du L."/>
            <person name="Sun Y."/>
            <person name="Zhan W."/>
            <person name="Jiang J."/>
            <person name="Wang Q."/>
            <person name="Zhang B."/>
            <person name="Ji P."/>
            <person name="Sakyi L.B."/>
            <person name="Cui X."/>
            <person name="Yuan T."/>
            <person name="Jiang B."/>
            <person name="Yang W."/>
            <person name="Lam T.T.-Y."/>
            <person name="Chang Q."/>
            <person name="Ding S."/>
            <person name="Wang X."/>
            <person name="Zhu J."/>
            <person name="Ruan X."/>
            <person name="Zhao L."/>
            <person name="Wei J."/>
            <person name="Que T."/>
            <person name="Du C."/>
            <person name="Cheng J."/>
            <person name="Dai P."/>
            <person name="Han X."/>
            <person name="Huang E."/>
            <person name="Gao Y."/>
            <person name="Liu J."/>
            <person name="Shao H."/>
            <person name="Ye R."/>
            <person name="Li L."/>
            <person name="Wei W."/>
            <person name="Wang X."/>
            <person name="Wang C."/>
            <person name="Yang T."/>
            <person name="Huo Q."/>
            <person name="Li W."/>
            <person name="Guo W."/>
            <person name="Chen H."/>
            <person name="Zhou L."/>
            <person name="Ni X."/>
            <person name="Tian J."/>
            <person name="Zhou Y."/>
            <person name="Sheng Y."/>
            <person name="Liu T."/>
            <person name="Pan Y."/>
            <person name="Xia L."/>
            <person name="Li J."/>
            <person name="Zhao F."/>
            <person name="Cao W."/>
        </authorList>
    </citation>
    <scope>NUCLEOTIDE SEQUENCE</scope>
    <source>
        <strain evidence="1">Dsil-2018</strain>
    </source>
</reference>
<keyword evidence="2" id="KW-1185">Reference proteome</keyword>
<accession>A0ACB8C5R7</accession>
<proteinExistence type="predicted"/>
<dbReference type="EMBL" id="CM023478">
    <property type="protein sequence ID" value="KAH7934164.1"/>
    <property type="molecule type" value="Genomic_DNA"/>
</dbReference>
<gene>
    <name evidence="1" type="ORF">HPB49_022212</name>
</gene>
<protein>
    <submittedName>
        <fullName evidence="1">Uncharacterized protein</fullName>
    </submittedName>
</protein>
<evidence type="ECO:0000313" key="1">
    <source>
        <dbReference type="EMBL" id="KAH7934164.1"/>
    </source>
</evidence>
<name>A0ACB8C5R7_DERSI</name>
<organism evidence="1 2">
    <name type="scientific">Dermacentor silvarum</name>
    <name type="common">Tick</name>
    <dbReference type="NCBI Taxonomy" id="543639"/>
    <lineage>
        <taxon>Eukaryota</taxon>
        <taxon>Metazoa</taxon>
        <taxon>Ecdysozoa</taxon>
        <taxon>Arthropoda</taxon>
        <taxon>Chelicerata</taxon>
        <taxon>Arachnida</taxon>
        <taxon>Acari</taxon>
        <taxon>Parasitiformes</taxon>
        <taxon>Ixodida</taxon>
        <taxon>Ixodoidea</taxon>
        <taxon>Ixodidae</taxon>
        <taxon>Rhipicephalinae</taxon>
        <taxon>Dermacentor</taxon>
    </lineage>
</organism>
<dbReference type="Proteomes" id="UP000821865">
    <property type="component" value="Chromosome 9"/>
</dbReference>
<sequence length="480" mass="54022">MFIEAQIQFTMRNMGVSSALGPDGFTGREMRKIPTAICMVIFKNFLSFRCLPGGLGVLELSPVAAECQVKAFARLQRLGSPVVDAVLERALRRDREALEARISVPTGIVEPSLLKKALQEARTTHLEDWKKKYTNKSLFAFENDPARNGWLRPDARYMGDGDRIPFLRLRTYLFPVRTLSNRHSRDDSAKLCRRCHQARETTHHTLQVCQSVDEPRCLWHNFISQAIITKLRERHKDAEISSERLLVTGDGTRLRPDIVLEHKENAFILDVAITWDARTETLEGMCAAKRQKYQAFAPVLQAKCHGRDVKGLGLAFGARSLLCPSTKKAAKEIGLKEWELAWLVARTLDGSLIWPSGSSGGNSFVGPVLITCHTQRFDFHRLKWFDDGIPPLRVEDAMIEPKGRNDPIRLSYCSDQNCKESSVSSITSFSGNNWSSLELIFYNKSRMSSGQNRHLHPVAALEFSVAGKSYIAKPDGTPHT</sequence>